<dbReference type="SMART" id="SM00895">
    <property type="entry name" value="FCD"/>
    <property type="match status" value="1"/>
</dbReference>
<dbReference type="PANTHER" id="PTHR43537">
    <property type="entry name" value="TRANSCRIPTIONAL REGULATOR, GNTR FAMILY"/>
    <property type="match status" value="1"/>
</dbReference>
<evidence type="ECO:0000256" key="2">
    <source>
        <dbReference type="ARBA" id="ARBA00023125"/>
    </source>
</evidence>
<comment type="caution">
    <text evidence="5">The sequence shown here is derived from an EMBL/GenBank/DDBJ whole genome shotgun (WGS) entry which is preliminary data.</text>
</comment>
<protein>
    <submittedName>
        <fullName evidence="5">FadR/GntR family transcriptional regulator</fullName>
    </submittedName>
</protein>
<dbReference type="InterPro" id="IPR036390">
    <property type="entry name" value="WH_DNA-bd_sf"/>
</dbReference>
<dbReference type="InterPro" id="IPR000524">
    <property type="entry name" value="Tscrpt_reg_HTH_GntR"/>
</dbReference>
<dbReference type="RefSeq" id="WP_232183382.1">
    <property type="nucleotide sequence ID" value="NZ_JAIOAP010000001.1"/>
</dbReference>
<keyword evidence="1" id="KW-0805">Transcription regulation</keyword>
<dbReference type="InterPro" id="IPR008920">
    <property type="entry name" value="TF_FadR/GntR_C"/>
</dbReference>
<reference evidence="5 6" key="1">
    <citation type="journal article" date="2023" name="Genome Announc.">
        <title>Pan-Genome Analyses of the Genus Cohnella and Proposal of the Novel Species Cohnella silvisoli sp. nov., Isolated from Forest Soil.</title>
        <authorList>
            <person name="Wang C."/>
            <person name="Mao L."/>
            <person name="Bao G."/>
            <person name="Zhu H."/>
        </authorList>
    </citation>
    <scope>NUCLEOTIDE SEQUENCE [LARGE SCALE GENOMIC DNA]</scope>
    <source>
        <strain evidence="5 6">NL03-T5-1</strain>
    </source>
</reference>
<evidence type="ECO:0000256" key="3">
    <source>
        <dbReference type="ARBA" id="ARBA00023163"/>
    </source>
</evidence>
<gene>
    <name evidence="5" type="ORF">QJS35_00180</name>
</gene>
<name>A0ABV1KKW8_9BACL</name>
<dbReference type="Pfam" id="PF07729">
    <property type="entry name" value="FCD"/>
    <property type="match status" value="1"/>
</dbReference>
<dbReference type="Proteomes" id="UP001493487">
    <property type="component" value="Unassembled WGS sequence"/>
</dbReference>
<dbReference type="PANTHER" id="PTHR43537:SF5">
    <property type="entry name" value="UXU OPERON TRANSCRIPTIONAL REGULATOR"/>
    <property type="match status" value="1"/>
</dbReference>
<evidence type="ECO:0000259" key="4">
    <source>
        <dbReference type="PROSITE" id="PS50949"/>
    </source>
</evidence>
<dbReference type="SMART" id="SM00345">
    <property type="entry name" value="HTH_GNTR"/>
    <property type="match status" value="1"/>
</dbReference>
<organism evidence="5 6">
    <name type="scientific">Cohnella silvisoli</name>
    <dbReference type="NCBI Taxonomy" id="2873699"/>
    <lineage>
        <taxon>Bacteria</taxon>
        <taxon>Bacillati</taxon>
        <taxon>Bacillota</taxon>
        <taxon>Bacilli</taxon>
        <taxon>Bacillales</taxon>
        <taxon>Paenibacillaceae</taxon>
        <taxon>Cohnella</taxon>
    </lineage>
</organism>
<dbReference type="SUPFAM" id="SSF48008">
    <property type="entry name" value="GntR ligand-binding domain-like"/>
    <property type="match status" value="1"/>
</dbReference>
<dbReference type="InterPro" id="IPR036388">
    <property type="entry name" value="WH-like_DNA-bd_sf"/>
</dbReference>
<feature type="domain" description="HTH gntR-type" evidence="4">
    <location>
        <begin position="3"/>
        <end position="71"/>
    </location>
</feature>
<dbReference type="InterPro" id="IPR011711">
    <property type="entry name" value="GntR_C"/>
</dbReference>
<keyword evidence="2" id="KW-0238">DNA-binding</keyword>
<dbReference type="PRINTS" id="PR00035">
    <property type="entry name" value="HTHGNTR"/>
</dbReference>
<keyword evidence="6" id="KW-1185">Reference proteome</keyword>
<proteinExistence type="predicted"/>
<accession>A0ABV1KKW8</accession>
<dbReference type="Gene3D" id="1.20.120.530">
    <property type="entry name" value="GntR ligand-binding domain-like"/>
    <property type="match status" value="1"/>
</dbReference>
<keyword evidence="3" id="KW-0804">Transcription</keyword>
<dbReference type="Pfam" id="PF00392">
    <property type="entry name" value="GntR"/>
    <property type="match status" value="1"/>
</dbReference>
<dbReference type="SUPFAM" id="SSF46785">
    <property type="entry name" value="Winged helix' DNA-binding domain"/>
    <property type="match status" value="1"/>
</dbReference>
<sequence length="226" mass="25689">MKKLAHEEIIEQMKARIVSGEWKPGERLPTMQQLAEEFKLSRTAVREALRILENQRIVSIEHGRGVFVSNNPDLLEDPTGNMRLLEFGSLLQLLEARLVVEPEMAAFCAQRVSTAQTKRIRELAERMEEEMRQGSDHFTTDVQFHQAIAEGANNPLLAEMLTVLADLSARGRRETDKLPHMQTKAASYHRLIAIAIEERQADQARSLMRSHIQDMINAVNGRGDLQ</sequence>
<dbReference type="Gene3D" id="1.10.10.10">
    <property type="entry name" value="Winged helix-like DNA-binding domain superfamily/Winged helix DNA-binding domain"/>
    <property type="match status" value="1"/>
</dbReference>
<dbReference type="PROSITE" id="PS50949">
    <property type="entry name" value="HTH_GNTR"/>
    <property type="match status" value="1"/>
</dbReference>
<dbReference type="EMBL" id="JASKHM010000001">
    <property type="protein sequence ID" value="MEQ4480799.1"/>
    <property type="molecule type" value="Genomic_DNA"/>
</dbReference>
<evidence type="ECO:0000313" key="5">
    <source>
        <dbReference type="EMBL" id="MEQ4480799.1"/>
    </source>
</evidence>
<dbReference type="CDD" id="cd07377">
    <property type="entry name" value="WHTH_GntR"/>
    <property type="match status" value="1"/>
</dbReference>
<evidence type="ECO:0000313" key="6">
    <source>
        <dbReference type="Proteomes" id="UP001493487"/>
    </source>
</evidence>
<evidence type="ECO:0000256" key="1">
    <source>
        <dbReference type="ARBA" id="ARBA00023015"/>
    </source>
</evidence>